<reference evidence="3" key="1">
    <citation type="journal article" date="2018" name="Nat. Microbiol.">
        <title>Leveraging single-cell genomics to expand the fungal tree of life.</title>
        <authorList>
            <person name="Ahrendt S.R."/>
            <person name="Quandt C.A."/>
            <person name="Ciobanu D."/>
            <person name="Clum A."/>
            <person name="Salamov A."/>
            <person name="Andreopoulos B."/>
            <person name="Cheng J.F."/>
            <person name="Woyke T."/>
            <person name="Pelin A."/>
            <person name="Henrissat B."/>
            <person name="Reynolds N.K."/>
            <person name="Benny G.L."/>
            <person name="Smith M.E."/>
            <person name="James T.Y."/>
            <person name="Grigoriev I.V."/>
        </authorList>
    </citation>
    <scope>NUCLEOTIDE SEQUENCE [LARGE SCALE GENOMIC DNA]</scope>
    <source>
        <strain evidence="3">RSA 468</strain>
    </source>
</reference>
<dbReference type="EMBL" id="ML002707">
    <property type="protein sequence ID" value="RKP36165.1"/>
    <property type="molecule type" value="Genomic_DNA"/>
</dbReference>
<dbReference type="AlphaFoldDB" id="A0A4P9ZRZ8"/>
<dbReference type="Proteomes" id="UP000268162">
    <property type="component" value="Unassembled WGS sequence"/>
</dbReference>
<name>A0A4P9ZRZ8_9FUNG</name>
<accession>A0A4P9ZRZ8</accession>
<organism evidence="2 3">
    <name type="scientific">Dimargaris cristalligena</name>
    <dbReference type="NCBI Taxonomy" id="215637"/>
    <lineage>
        <taxon>Eukaryota</taxon>
        <taxon>Fungi</taxon>
        <taxon>Fungi incertae sedis</taxon>
        <taxon>Zoopagomycota</taxon>
        <taxon>Kickxellomycotina</taxon>
        <taxon>Dimargaritomycetes</taxon>
        <taxon>Dimargaritales</taxon>
        <taxon>Dimargaritaceae</taxon>
        <taxon>Dimargaris</taxon>
    </lineage>
</organism>
<protein>
    <submittedName>
        <fullName evidence="2">Uncharacterized protein</fullName>
    </submittedName>
</protein>
<proteinExistence type="predicted"/>
<sequence length="102" mass="10701">MSFASDATLGFPPQPTAPSFRPGSSLAQADAGNSHPARNSSGCSHASTLLNSTPHGSAIGSPSTPHHDPIYEQNQLPPTLLKLREPQHPSQLGIIYTHPARS</sequence>
<gene>
    <name evidence="2" type="ORF">BJ085DRAFT_35862</name>
</gene>
<evidence type="ECO:0000256" key="1">
    <source>
        <dbReference type="SAM" id="MobiDB-lite"/>
    </source>
</evidence>
<keyword evidence="3" id="KW-1185">Reference proteome</keyword>
<evidence type="ECO:0000313" key="3">
    <source>
        <dbReference type="Proteomes" id="UP000268162"/>
    </source>
</evidence>
<feature type="compositionally biased region" description="Polar residues" evidence="1">
    <location>
        <begin position="36"/>
        <end position="64"/>
    </location>
</feature>
<evidence type="ECO:0000313" key="2">
    <source>
        <dbReference type="EMBL" id="RKP36165.1"/>
    </source>
</evidence>
<feature type="region of interest" description="Disordered" evidence="1">
    <location>
        <begin position="1"/>
        <end position="78"/>
    </location>
</feature>